<dbReference type="Pfam" id="PF02734">
    <property type="entry name" value="Dak2"/>
    <property type="match status" value="1"/>
</dbReference>
<dbReference type="SUPFAM" id="SSF101473">
    <property type="entry name" value="DhaL-like"/>
    <property type="match status" value="1"/>
</dbReference>
<dbReference type="SMART" id="SM01121">
    <property type="entry name" value="Dak1_2"/>
    <property type="match status" value="1"/>
</dbReference>
<dbReference type="SMART" id="SM01120">
    <property type="entry name" value="Dak2"/>
    <property type="match status" value="1"/>
</dbReference>
<dbReference type="Pfam" id="PF13684">
    <property type="entry name" value="FakA-like_C"/>
    <property type="match status" value="1"/>
</dbReference>
<dbReference type="InterPro" id="IPR036117">
    <property type="entry name" value="DhaL_dom_sf"/>
</dbReference>
<feature type="compositionally biased region" description="Polar residues" evidence="1">
    <location>
        <begin position="39"/>
        <end position="56"/>
    </location>
</feature>
<keyword evidence="4" id="KW-1185">Reference proteome</keyword>
<feature type="region of interest" description="Disordered" evidence="1">
    <location>
        <begin position="32"/>
        <end position="70"/>
    </location>
</feature>
<dbReference type="InterPro" id="IPR048394">
    <property type="entry name" value="FakA-like_M"/>
</dbReference>
<reference evidence="3 4" key="1">
    <citation type="submission" date="2018-11" db="EMBL/GenBank/DDBJ databases">
        <title>Draft genome sequence of Gordonia sp. RS15-1S isolated from rice stems.</title>
        <authorList>
            <person name="Muangham S."/>
        </authorList>
    </citation>
    <scope>NUCLEOTIDE SEQUENCE [LARGE SCALE GENOMIC DNA]</scope>
    <source>
        <strain evidence="3 4">RS15-1S</strain>
    </source>
</reference>
<dbReference type="PANTHER" id="PTHR33434:SF4">
    <property type="entry name" value="PHOSPHATASE PROTEIN"/>
    <property type="match status" value="1"/>
</dbReference>
<organism evidence="3 4">
    <name type="scientific">Gordonia oryzae</name>
    <dbReference type="NCBI Taxonomy" id="2487349"/>
    <lineage>
        <taxon>Bacteria</taxon>
        <taxon>Bacillati</taxon>
        <taxon>Actinomycetota</taxon>
        <taxon>Actinomycetes</taxon>
        <taxon>Mycobacteriales</taxon>
        <taxon>Gordoniaceae</taxon>
        <taxon>Gordonia</taxon>
    </lineage>
</organism>
<evidence type="ECO:0000259" key="2">
    <source>
        <dbReference type="PROSITE" id="PS51480"/>
    </source>
</evidence>
<dbReference type="InterPro" id="IPR019986">
    <property type="entry name" value="YloV-like"/>
</dbReference>
<dbReference type="Pfam" id="PF21645">
    <property type="entry name" value="FakA-like_M"/>
    <property type="match status" value="1"/>
</dbReference>
<dbReference type="OrthoDB" id="9760324at2"/>
<protein>
    <submittedName>
        <fullName evidence="3">DAK2 domain-containing protein</fullName>
    </submittedName>
</protein>
<dbReference type="Proteomes" id="UP000267536">
    <property type="component" value="Unassembled WGS sequence"/>
</dbReference>
<dbReference type="InterPro" id="IPR004007">
    <property type="entry name" value="DhaL_dom"/>
</dbReference>
<evidence type="ECO:0000313" key="4">
    <source>
        <dbReference type="Proteomes" id="UP000267536"/>
    </source>
</evidence>
<dbReference type="PROSITE" id="PS51480">
    <property type="entry name" value="DHAL"/>
    <property type="match status" value="1"/>
</dbReference>
<sequence>MLARVVDARCRWEVVVAAFDRGMTDGVGAEGGVVHGNQAHGNQTHGNQAHGNQAHGNQAYGGTTHGNIARAGTTQTMSPALLRDWAEASADGLDAARGEINDLNVFPIPDSDTGSNMAYTMRAAADAAAALPLDADIAAVARTLADAAVGAARGNSGIILSQVLVGVADAVEVAAPGELSLSYLASAGLRLAGLAARRAVSEPREGTVLTVISVAAATASAHADDLPGDLVRAVADRAAEALDRTTDQLPELASAGVVDAGARGFLVLLDSLVAVITGVSARRRRYRGSLMGGGRPGHPDDATCSGSSEMDFEVMYLLDGAAGEHIGVLRDELDQIGDAVVIVGDSSSGDGERFSVHVHTSEPGKAVQAGVAAGQMSDIRISCFALDAIRSQVDSAEPPPRYKRAIVAVVKGQGAAALFADAGAAVVRADGGVSTDILAQAIRETDAAHVIVMANGAMTSQDLVSVAADVRSQQRSVVSLPTLSMAQCLAALAVHDPGESADADAYAMAEAAAGARWGSLRRAEGRMMTLAGTCEVGDILGLIGSEVLVIAPDHTEAATALLDLMLATGGEMVTVLAGSEVDDAALDALAEHVRRNYAGIELSVYATGQGDDLIQVGIE</sequence>
<evidence type="ECO:0000313" key="3">
    <source>
        <dbReference type="EMBL" id="RPA62378.1"/>
    </source>
</evidence>
<dbReference type="AlphaFoldDB" id="A0A3N4GLB5"/>
<dbReference type="Gene3D" id="1.25.40.340">
    <property type="match status" value="1"/>
</dbReference>
<comment type="caution">
    <text evidence="3">The sequence shown here is derived from an EMBL/GenBank/DDBJ whole genome shotgun (WGS) entry which is preliminary data.</text>
</comment>
<proteinExistence type="predicted"/>
<dbReference type="InterPro" id="IPR033470">
    <property type="entry name" value="FakA-like_C"/>
</dbReference>
<gene>
    <name evidence="3" type="ORF">EF294_09350</name>
</gene>
<dbReference type="EMBL" id="RKMH01000006">
    <property type="protein sequence ID" value="RPA62378.1"/>
    <property type="molecule type" value="Genomic_DNA"/>
</dbReference>
<dbReference type="GO" id="GO:0004371">
    <property type="term" value="F:glycerone kinase activity"/>
    <property type="evidence" value="ECO:0007669"/>
    <property type="project" value="InterPro"/>
</dbReference>
<dbReference type="PANTHER" id="PTHR33434">
    <property type="entry name" value="DEGV DOMAIN-CONTAINING PROTEIN DR_1986-RELATED"/>
    <property type="match status" value="1"/>
</dbReference>
<feature type="domain" description="DhaL" evidence="2">
    <location>
        <begin position="80"/>
        <end position="274"/>
    </location>
</feature>
<accession>A0A3N4GLB5</accession>
<dbReference type="GO" id="GO:0006071">
    <property type="term" value="P:glycerol metabolic process"/>
    <property type="evidence" value="ECO:0007669"/>
    <property type="project" value="InterPro"/>
</dbReference>
<evidence type="ECO:0000256" key="1">
    <source>
        <dbReference type="SAM" id="MobiDB-lite"/>
    </source>
</evidence>
<dbReference type="NCBIfam" id="TIGR03599">
    <property type="entry name" value="YloV"/>
    <property type="match status" value="1"/>
</dbReference>
<name>A0A3N4GLB5_9ACTN</name>
<dbReference type="InterPro" id="IPR050270">
    <property type="entry name" value="DegV_domain_contain"/>
</dbReference>